<feature type="domain" description="RING-type" evidence="11">
    <location>
        <begin position="769"/>
        <end position="816"/>
    </location>
</feature>
<dbReference type="EMBL" id="JACAZE010000008">
    <property type="protein sequence ID" value="KAF7308333.1"/>
    <property type="molecule type" value="Genomic_DNA"/>
</dbReference>
<dbReference type="InterPro" id="IPR013083">
    <property type="entry name" value="Znf_RING/FYVE/PHD"/>
</dbReference>
<feature type="region of interest" description="Disordered" evidence="10">
    <location>
        <begin position="677"/>
        <end position="718"/>
    </location>
</feature>
<feature type="domain" description="RING-type" evidence="12">
    <location>
        <begin position="765"/>
        <end position="984"/>
    </location>
</feature>
<dbReference type="InterPro" id="IPR002867">
    <property type="entry name" value="IBR_dom"/>
</dbReference>
<feature type="compositionally biased region" description="Basic and acidic residues" evidence="10">
    <location>
        <begin position="704"/>
        <end position="715"/>
    </location>
</feature>
<dbReference type="Proteomes" id="UP000613580">
    <property type="component" value="Unassembled WGS sequence"/>
</dbReference>
<keyword evidence="8" id="KW-0862">Zinc</keyword>
<dbReference type="Gene3D" id="1.20.120.1750">
    <property type="match status" value="1"/>
</dbReference>
<keyword evidence="4" id="KW-0479">Metal-binding</keyword>
<evidence type="ECO:0000256" key="1">
    <source>
        <dbReference type="ARBA" id="ARBA00001798"/>
    </source>
</evidence>
<dbReference type="InterPro" id="IPR001841">
    <property type="entry name" value="Znf_RING"/>
</dbReference>
<evidence type="ECO:0000256" key="7">
    <source>
        <dbReference type="ARBA" id="ARBA00022786"/>
    </source>
</evidence>
<dbReference type="CDD" id="cd22584">
    <property type="entry name" value="Rcat_RBR_unk"/>
    <property type="match status" value="1"/>
</dbReference>
<evidence type="ECO:0000256" key="3">
    <source>
        <dbReference type="ARBA" id="ARBA00022679"/>
    </source>
</evidence>
<keyword evidence="7" id="KW-0833">Ubl conjugation pathway</keyword>
<dbReference type="AlphaFoldDB" id="A0A8H6SZU1"/>
<evidence type="ECO:0000256" key="5">
    <source>
        <dbReference type="ARBA" id="ARBA00022737"/>
    </source>
</evidence>
<evidence type="ECO:0000256" key="6">
    <source>
        <dbReference type="ARBA" id="ARBA00022771"/>
    </source>
</evidence>
<dbReference type="GO" id="GO:0061630">
    <property type="term" value="F:ubiquitin protein ligase activity"/>
    <property type="evidence" value="ECO:0007669"/>
    <property type="project" value="UniProtKB-EC"/>
</dbReference>
<keyword evidence="3" id="KW-0808">Transferase</keyword>
<evidence type="ECO:0000256" key="9">
    <source>
        <dbReference type="PROSITE-ProRule" id="PRU00175"/>
    </source>
</evidence>
<dbReference type="PROSITE" id="PS51873">
    <property type="entry name" value="TRIAD"/>
    <property type="match status" value="1"/>
</dbReference>
<sequence>MSVANTPPRDPRLVCKGWLSSARYQLFKTVVLHFGRRSDYVFVHDLLQNAFCTFTASVRNLWILPNDGVDLGSEETKTELALLERLVGVRTLRLHYPKTIPGDTLRVIATALKDIACLDMRLRFGSFADALRFVGLFPRLEDLHFEQKWTPTGDVPPDDLPIAPTLRTLYLSSIRGHERWFVDHRPTTLTTLSIDAIRPNSDIPRLDEMLLVFGRDLRRLTLRFSNQKGDLDLGVNLSSNTELRYLEIDLSELTKKHVLPVVQSLNARNLETLVWRNRTSFDESDVSSWTSLDALLTDPPIHKDQDRTIMHLTTPSIAEDVLTGQTVIISHPGASQYNAGGIAACGLASLNFVRIAFARVEAGLLGRRLLDDLVSRETSEEIISICAQWQSNGHLEVEEIAQVPLFRRALDLETSVFAIPSFAKFQNLLHSLKALPNQLAALVITRPPEIISCLKLPIEGTNPREETTIFVIFDSHPRPTHPDGAGFILNTSVDAAASHLDALLAVDARLLSDQGLQWQTQLLANFSGHVFLPKEQPVNTLEEMTKAVMDSSLVALAMQAQVAELRTQNDALVRDRQTMEFELDEMRVKYRAAKERHRDKQRQPPSPTSSSHSPRPTHRDASQPQSAASGSKIPDAPPVPTKDALQYFRDPSSIQRPARTQQESSDFLVAQQMQMEVDNDEFPRLSSRKQGKRREHQPVASSSKARDRRDRRKPDFDDDVALAAKLQNDWHRKDAFRAREQQREYEAEKARVDAEHAALKAMQQKVFRCPLCLDDLPEDDVALIQNCTHQICRGCMKGYVSSKLTDKIYPIFCPACLAESVPEPGMVTDELVQLLGLTDAEYHILQELQIAALSILIHCRKCKEGVFVDRTEHETAKIIACPLPKCDFIWCKDCQQEIQLGGPTHSCDGTNEMNHLLSQRGWRRCPGCQTPFQKSSGCNHMTCMAPGCNTHFCYRCGEMIVRSALGTEVRAAIGTHYGRCQLFEVV</sequence>
<dbReference type="PANTHER" id="PTHR11685">
    <property type="entry name" value="RBR FAMILY RING FINGER AND IBR DOMAIN-CONTAINING"/>
    <property type="match status" value="1"/>
</dbReference>
<evidence type="ECO:0000256" key="8">
    <source>
        <dbReference type="ARBA" id="ARBA00022833"/>
    </source>
</evidence>
<keyword evidence="14" id="KW-1185">Reference proteome</keyword>
<organism evidence="13 14">
    <name type="scientific">Mycena chlorophos</name>
    <name type="common">Agaric fungus</name>
    <name type="synonym">Agaricus chlorophos</name>
    <dbReference type="NCBI Taxonomy" id="658473"/>
    <lineage>
        <taxon>Eukaryota</taxon>
        <taxon>Fungi</taxon>
        <taxon>Dikarya</taxon>
        <taxon>Basidiomycota</taxon>
        <taxon>Agaricomycotina</taxon>
        <taxon>Agaricomycetes</taxon>
        <taxon>Agaricomycetidae</taxon>
        <taxon>Agaricales</taxon>
        <taxon>Marasmiineae</taxon>
        <taxon>Mycenaceae</taxon>
        <taxon>Mycena</taxon>
    </lineage>
</organism>
<dbReference type="InterPro" id="IPR044066">
    <property type="entry name" value="TRIAD_supradom"/>
</dbReference>
<dbReference type="GO" id="GO:0016567">
    <property type="term" value="P:protein ubiquitination"/>
    <property type="evidence" value="ECO:0007669"/>
    <property type="project" value="InterPro"/>
</dbReference>
<keyword evidence="5" id="KW-0677">Repeat</keyword>
<evidence type="ECO:0000256" key="2">
    <source>
        <dbReference type="ARBA" id="ARBA00012251"/>
    </source>
</evidence>
<reference evidence="13" key="1">
    <citation type="submission" date="2020-05" db="EMBL/GenBank/DDBJ databases">
        <title>Mycena genomes resolve the evolution of fungal bioluminescence.</title>
        <authorList>
            <person name="Tsai I.J."/>
        </authorList>
    </citation>
    <scope>NUCLEOTIDE SEQUENCE</scope>
    <source>
        <strain evidence="13">110903Hualien_Pintung</strain>
    </source>
</reference>
<keyword evidence="6 9" id="KW-0863">Zinc-finger</keyword>
<name>A0A8H6SZU1_MYCCL</name>
<feature type="compositionally biased region" description="Basic and acidic residues" evidence="10">
    <location>
        <begin position="592"/>
        <end position="602"/>
    </location>
</feature>
<proteinExistence type="predicted"/>
<dbReference type="SUPFAM" id="SSF57850">
    <property type="entry name" value="RING/U-box"/>
    <property type="match status" value="2"/>
</dbReference>
<evidence type="ECO:0000313" key="14">
    <source>
        <dbReference type="Proteomes" id="UP000613580"/>
    </source>
</evidence>
<comment type="caution">
    <text evidence="13">The sequence shown here is derived from an EMBL/GenBank/DDBJ whole genome shotgun (WGS) entry which is preliminary data.</text>
</comment>
<dbReference type="SMART" id="SM00184">
    <property type="entry name" value="RING"/>
    <property type="match status" value="1"/>
</dbReference>
<evidence type="ECO:0000256" key="4">
    <source>
        <dbReference type="ARBA" id="ARBA00022723"/>
    </source>
</evidence>
<comment type="catalytic activity">
    <reaction evidence="1">
        <text>[E2 ubiquitin-conjugating enzyme]-S-ubiquitinyl-L-cysteine + [acceptor protein]-L-lysine = [E2 ubiquitin-conjugating enzyme]-L-cysteine + [acceptor protein]-N(6)-ubiquitinyl-L-lysine.</text>
        <dbReference type="EC" id="2.3.2.31"/>
    </reaction>
</comment>
<dbReference type="GO" id="GO:0008270">
    <property type="term" value="F:zinc ion binding"/>
    <property type="evidence" value="ECO:0007669"/>
    <property type="project" value="UniProtKB-KW"/>
</dbReference>
<protein>
    <recommendedName>
        <fullName evidence="2">RBR-type E3 ubiquitin transferase</fullName>
        <ecNumber evidence="2">2.3.2.31</ecNumber>
    </recommendedName>
</protein>
<evidence type="ECO:0000313" key="13">
    <source>
        <dbReference type="EMBL" id="KAF7308333.1"/>
    </source>
</evidence>
<dbReference type="InterPro" id="IPR031127">
    <property type="entry name" value="E3_UB_ligase_RBR"/>
</dbReference>
<feature type="compositionally biased region" description="Basic residues" evidence="10">
    <location>
        <begin position="686"/>
        <end position="695"/>
    </location>
</feature>
<dbReference type="Pfam" id="PF01485">
    <property type="entry name" value="IBR"/>
    <property type="match status" value="1"/>
</dbReference>
<evidence type="ECO:0000259" key="12">
    <source>
        <dbReference type="PROSITE" id="PS51873"/>
    </source>
</evidence>
<dbReference type="Gene3D" id="3.30.40.10">
    <property type="entry name" value="Zinc/RING finger domain, C3HC4 (zinc finger)"/>
    <property type="match status" value="1"/>
</dbReference>
<dbReference type="Gene3D" id="3.80.10.10">
    <property type="entry name" value="Ribonuclease Inhibitor"/>
    <property type="match status" value="1"/>
</dbReference>
<evidence type="ECO:0000256" key="10">
    <source>
        <dbReference type="SAM" id="MobiDB-lite"/>
    </source>
</evidence>
<dbReference type="InterPro" id="IPR032675">
    <property type="entry name" value="LRR_dom_sf"/>
</dbReference>
<dbReference type="EC" id="2.3.2.31" evidence="2"/>
<accession>A0A8H6SZU1</accession>
<dbReference type="SUPFAM" id="SSF52047">
    <property type="entry name" value="RNI-like"/>
    <property type="match status" value="1"/>
</dbReference>
<dbReference type="OrthoDB" id="1431934at2759"/>
<dbReference type="PROSITE" id="PS00518">
    <property type="entry name" value="ZF_RING_1"/>
    <property type="match status" value="1"/>
</dbReference>
<evidence type="ECO:0000259" key="11">
    <source>
        <dbReference type="PROSITE" id="PS50089"/>
    </source>
</evidence>
<feature type="region of interest" description="Disordered" evidence="10">
    <location>
        <begin position="592"/>
        <end position="644"/>
    </location>
</feature>
<dbReference type="InterPro" id="IPR017907">
    <property type="entry name" value="Znf_RING_CS"/>
</dbReference>
<gene>
    <name evidence="13" type="ORF">HMN09_00681600</name>
</gene>
<dbReference type="PROSITE" id="PS50089">
    <property type="entry name" value="ZF_RING_2"/>
    <property type="match status" value="1"/>
</dbReference>